<dbReference type="AlphaFoldDB" id="A0A7R9AGB0"/>
<keyword evidence="9" id="KW-0472">Membrane</keyword>
<evidence type="ECO:0000256" key="9">
    <source>
        <dbReference type="ARBA" id="ARBA00023136"/>
    </source>
</evidence>
<reference evidence="11" key="1">
    <citation type="submission" date="2020-11" db="EMBL/GenBank/DDBJ databases">
        <authorList>
            <person name="Tran Van P."/>
        </authorList>
    </citation>
    <scope>NUCLEOTIDE SEQUENCE</scope>
</reference>
<keyword evidence="7" id="KW-0186">Copper</keyword>
<keyword evidence="4" id="KW-0479">Metal-binding</keyword>
<dbReference type="GO" id="GO:0005615">
    <property type="term" value="C:extracellular space"/>
    <property type="evidence" value="ECO:0007669"/>
    <property type="project" value="TreeGrafter"/>
</dbReference>
<dbReference type="InterPro" id="IPR024548">
    <property type="entry name" value="Cu2_monoox_C"/>
</dbReference>
<evidence type="ECO:0000256" key="4">
    <source>
        <dbReference type="ARBA" id="ARBA00022723"/>
    </source>
</evidence>
<dbReference type="InterPro" id="IPR000945">
    <property type="entry name" value="DBH-like"/>
</dbReference>
<dbReference type="EMBL" id="LR905503">
    <property type="protein sequence ID" value="CAD7253515.1"/>
    <property type="molecule type" value="Genomic_DNA"/>
</dbReference>
<dbReference type="Gene3D" id="2.60.120.310">
    <property type="entry name" value="Copper type II, ascorbate-dependent monooxygenase, N-terminal domain"/>
    <property type="match status" value="1"/>
</dbReference>
<name>A0A7R9AGB0_9CRUS</name>
<evidence type="ECO:0000256" key="3">
    <source>
        <dbReference type="ARBA" id="ARBA00010676"/>
    </source>
</evidence>
<evidence type="ECO:0000256" key="8">
    <source>
        <dbReference type="ARBA" id="ARBA00023033"/>
    </source>
</evidence>
<evidence type="ECO:0000256" key="1">
    <source>
        <dbReference type="ARBA" id="ARBA00001973"/>
    </source>
</evidence>
<accession>A0A7R9AGB0</accession>
<dbReference type="Pfam" id="PF03351">
    <property type="entry name" value="DOMON"/>
    <property type="match status" value="1"/>
</dbReference>
<protein>
    <recommendedName>
        <fullName evidence="10">DOMON domain-containing protein</fullName>
    </recommendedName>
</protein>
<dbReference type="InterPro" id="IPR028460">
    <property type="entry name" value="Tbh/DBH"/>
</dbReference>
<gene>
    <name evidence="11" type="ORF">DSTB1V02_LOCUS13264</name>
</gene>
<organism evidence="11">
    <name type="scientific">Darwinula stevensoni</name>
    <dbReference type="NCBI Taxonomy" id="69355"/>
    <lineage>
        <taxon>Eukaryota</taxon>
        <taxon>Metazoa</taxon>
        <taxon>Ecdysozoa</taxon>
        <taxon>Arthropoda</taxon>
        <taxon>Crustacea</taxon>
        <taxon>Oligostraca</taxon>
        <taxon>Ostracoda</taxon>
        <taxon>Podocopa</taxon>
        <taxon>Podocopida</taxon>
        <taxon>Darwinulocopina</taxon>
        <taxon>Darwinuloidea</taxon>
        <taxon>Darwinulidae</taxon>
        <taxon>Darwinula</taxon>
    </lineage>
</organism>
<keyword evidence="6" id="KW-0560">Oxidoreductase</keyword>
<dbReference type="InterPro" id="IPR008977">
    <property type="entry name" value="PHM/PNGase_F_dom_sf"/>
</dbReference>
<keyword evidence="5" id="KW-0732">Signal</keyword>
<dbReference type="Pfam" id="PF03712">
    <property type="entry name" value="Cu2_monoox_C"/>
    <property type="match status" value="1"/>
</dbReference>
<dbReference type="PANTHER" id="PTHR10157:SF23">
    <property type="entry name" value="MOXD1 HOMOLOG 1"/>
    <property type="match status" value="1"/>
</dbReference>
<evidence type="ECO:0000256" key="6">
    <source>
        <dbReference type="ARBA" id="ARBA00023002"/>
    </source>
</evidence>
<dbReference type="PANTHER" id="PTHR10157">
    <property type="entry name" value="DOPAMINE BETA HYDROXYLASE RELATED"/>
    <property type="match status" value="1"/>
</dbReference>
<dbReference type="SMART" id="SM00664">
    <property type="entry name" value="DoH"/>
    <property type="match status" value="1"/>
</dbReference>
<dbReference type="GO" id="GO:0006589">
    <property type="term" value="P:octopamine biosynthetic process"/>
    <property type="evidence" value="ECO:0007669"/>
    <property type="project" value="TreeGrafter"/>
</dbReference>
<dbReference type="InterPro" id="IPR005018">
    <property type="entry name" value="DOMON_domain"/>
</dbReference>
<dbReference type="InterPro" id="IPR000323">
    <property type="entry name" value="Cu2_ascorb_mOase_N"/>
</dbReference>
<feature type="domain" description="DOMON" evidence="10">
    <location>
        <begin position="55"/>
        <end position="172"/>
    </location>
</feature>
<dbReference type="PROSITE" id="PS50836">
    <property type="entry name" value="DOMON"/>
    <property type="match status" value="1"/>
</dbReference>
<evidence type="ECO:0000256" key="7">
    <source>
        <dbReference type="ARBA" id="ARBA00023008"/>
    </source>
</evidence>
<keyword evidence="8" id="KW-0503">Monooxygenase</keyword>
<comment type="cofactor">
    <cofactor evidence="1">
        <name>Cu(2+)</name>
        <dbReference type="ChEBI" id="CHEBI:29036"/>
    </cofactor>
</comment>
<dbReference type="InterPro" id="IPR036939">
    <property type="entry name" value="Cu2_ascorb_mOase_N_sf"/>
</dbReference>
<dbReference type="FunFam" id="2.60.40.1210:FF:000001">
    <property type="entry name" value="Monooxygenase, DBH-like 1, like"/>
    <property type="match status" value="1"/>
</dbReference>
<dbReference type="InterPro" id="IPR045266">
    <property type="entry name" value="DOH_DOMON"/>
</dbReference>
<dbReference type="FunFam" id="2.60.120.310:FF:000004">
    <property type="entry name" value="DBH-like monooxygenase protein 1"/>
    <property type="match status" value="1"/>
</dbReference>
<dbReference type="SUPFAM" id="SSF49344">
    <property type="entry name" value="CBD9-like"/>
    <property type="match status" value="1"/>
</dbReference>
<evidence type="ECO:0000256" key="5">
    <source>
        <dbReference type="ARBA" id="ARBA00022729"/>
    </source>
</evidence>
<keyword evidence="12" id="KW-1185">Reference proteome</keyword>
<dbReference type="GO" id="GO:0042421">
    <property type="term" value="P:norepinephrine biosynthetic process"/>
    <property type="evidence" value="ECO:0007669"/>
    <property type="project" value="TreeGrafter"/>
</dbReference>
<sequence>MSRTESPSLGFPGPIANGMVSKAIRFTLGFCLVIGGISLPSVSGWEREAILDPLGKVHLAWTPHLETKVIEFEYTVQTLGWVGLGFSPTGGMRDSDVITAWIKNGQVFFNDRHVPVDHELPRVDDVSNYNLISAVETDTATIIRFSREFDTCDLEQDFHITGDTIKVIYAYGETDPDGADPYYHGIDSRGTKSLYLLDPPLGEIPDDPSIKEWIVSSEMVIPEVDTTYWCSIQKTPVVDVTNHIIGYKPYVKPGNEKYVHHLLLYACSIPDELVDVFNSWAEHDGVLCYGPDHPQEWYLCRSILIAWAVGGEGETYPENVGYVLPEGGMFFMMEMHYDNPEMESGIQDDSGLTVYYTDVLRPLEMATLEVGSAVYPAERSDRLHTNVQIIPSRQKQFFHAGHCSSLCTSTVFPPEGIHVFSGLLHSHLIGGFHRAFGSVLILDPLSERFRGDTIKVIYAYGETDPDGEDPYYHGIDSRGTKSLYLLDPPLEQIFSNL</sequence>
<dbReference type="GO" id="GO:0005507">
    <property type="term" value="F:copper ion binding"/>
    <property type="evidence" value="ECO:0007669"/>
    <property type="project" value="InterPro"/>
</dbReference>
<dbReference type="SUPFAM" id="SSF49742">
    <property type="entry name" value="PHM/PNGase F"/>
    <property type="match status" value="1"/>
</dbReference>
<comment type="similarity">
    <text evidence="3">Belongs to the copper type II ascorbate-dependent monooxygenase family.</text>
</comment>
<dbReference type="GO" id="GO:0030667">
    <property type="term" value="C:secretory granule membrane"/>
    <property type="evidence" value="ECO:0007669"/>
    <property type="project" value="TreeGrafter"/>
</dbReference>
<dbReference type="Pfam" id="PF01082">
    <property type="entry name" value="Cu2_monooxygen"/>
    <property type="match status" value="1"/>
</dbReference>
<dbReference type="OrthoDB" id="6481830at2759"/>
<dbReference type="Proteomes" id="UP000677054">
    <property type="component" value="Unassembled WGS sequence"/>
</dbReference>
<dbReference type="CDD" id="cd09631">
    <property type="entry name" value="DOMON_DOH"/>
    <property type="match status" value="1"/>
</dbReference>
<proteinExistence type="inferred from homology"/>
<comment type="subcellular location">
    <subcellularLocation>
        <location evidence="2">Membrane</location>
    </subcellularLocation>
</comment>
<evidence type="ECO:0000256" key="2">
    <source>
        <dbReference type="ARBA" id="ARBA00004370"/>
    </source>
</evidence>
<dbReference type="GO" id="GO:0004500">
    <property type="term" value="F:dopamine beta-monooxygenase activity"/>
    <property type="evidence" value="ECO:0007669"/>
    <property type="project" value="InterPro"/>
</dbReference>
<dbReference type="GO" id="GO:0042420">
    <property type="term" value="P:dopamine catabolic process"/>
    <property type="evidence" value="ECO:0007669"/>
    <property type="project" value="TreeGrafter"/>
</dbReference>
<dbReference type="EMBL" id="CAJPEV010005986">
    <property type="protein sequence ID" value="CAG0903730.1"/>
    <property type="molecule type" value="Genomic_DNA"/>
</dbReference>
<evidence type="ECO:0000259" key="10">
    <source>
        <dbReference type="PROSITE" id="PS50836"/>
    </source>
</evidence>
<evidence type="ECO:0000313" key="12">
    <source>
        <dbReference type="Proteomes" id="UP000677054"/>
    </source>
</evidence>
<dbReference type="PRINTS" id="PR00767">
    <property type="entry name" value="DBMONOXGNASE"/>
</dbReference>
<evidence type="ECO:0000313" key="11">
    <source>
        <dbReference type="EMBL" id="CAD7253515.1"/>
    </source>
</evidence>
<dbReference type="Gene3D" id="2.60.40.1210">
    <property type="entry name" value="Cellobiose dehydrogenase, cytochrome domain"/>
    <property type="match status" value="1"/>
</dbReference>